<proteinExistence type="inferred from homology"/>
<feature type="domain" description="Phosphoribosyltransferase" evidence="11">
    <location>
        <begin position="39"/>
        <end position="155"/>
    </location>
</feature>
<dbReference type="GO" id="GO:0003999">
    <property type="term" value="F:adenine phosphoribosyltransferase activity"/>
    <property type="evidence" value="ECO:0007669"/>
    <property type="project" value="UniProtKB-EC"/>
</dbReference>
<accession>A0A6J7KXU8</accession>
<dbReference type="InterPro" id="IPR050120">
    <property type="entry name" value="Adenine_PRTase"/>
</dbReference>
<keyword evidence="7" id="KW-0963">Cytoplasm</keyword>
<evidence type="ECO:0000256" key="4">
    <source>
        <dbReference type="ARBA" id="ARBA00008391"/>
    </source>
</evidence>
<dbReference type="EMBL" id="CAFBNE010000075">
    <property type="protein sequence ID" value="CAB4960557.1"/>
    <property type="molecule type" value="Genomic_DNA"/>
</dbReference>
<dbReference type="InterPro" id="IPR000836">
    <property type="entry name" value="PRTase_dom"/>
</dbReference>
<evidence type="ECO:0000256" key="5">
    <source>
        <dbReference type="ARBA" id="ARBA00011738"/>
    </source>
</evidence>
<dbReference type="PANTHER" id="PTHR11776">
    <property type="entry name" value="ADENINE PHOSPHORIBOSYLTRANSFERASE"/>
    <property type="match status" value="1"/>
</dbReference>
<dbReference type="CDD" id="cd06223">
    <property type="entry name" value="PRTases_typeI"/>
    <property type="match status" value="1"/>
</dbReference>
<evidence type="ECO:0000259" key="11">
    <source>
        <dbReference type="Pfam" id="PF00156"/>
    </source>
</evidence>
<evidence type="ECO:0000256" key="6">
    <source>
        <dbReference type="ARBA" id="ARBA00011893"/>
    </source>
</evidence>
<reference evidence="12" key="1">
    <citation type="submission" date="2020-05" db="EMBL/GenBank/DDBJ databases">
        <authorList>
            <person name="Chiriac C."/>
            <person name="Salcher M."/>
            <person name="Ghai R."/>
            <person name="Kavagutti S V."/>
        </authorList>
    </citation>
    <scope>NUCLEOTIDE SEQUENCE</scope>
</reference>
<keyword evidence="10" id="KW-0660">Purine salvage</keyword>
<keyword evidence="9" id="KW-0808">Transferase</keyword>
<evidence type="ECO:0000256" key="9">
    <source>
        <dbReference type="ARBA" id="ARBA00022679"/>
    </source>
</evidence>
<evidence type="ECO:0000256" key="8">
    <source>
        <dbReference type="ARBA" id="ARBA00022676"/>
    </source>
</evidence>
<dbReference type="GO" id="GO:0006168">
    <property type="term" value="P:adenine salvage"/>
    <property type="evidence" value="ECO:0007669"/>
    <property type="project" value="InterPro"/>
</dbReference>
<dbReference type="GO" id="GO:0005737">
    <property type="term" value="C:cytoplasm"/>
    <property type="evidence" value="ECO:0007669"/>
    <property type="project" value="UniProtKB-SubCell"/>
</dbReference>
<dbReference type="FunFam" id="3.40.50.2020:FF:000021">
    <property type="entry name" value="Adenine phosphoribosyltransferase"/>
    <property type="match status" value="1"/>
</dbReference>
<evidence type="ECO:0000256" key="7">
    <source>
        <dbReference type="ARBA" id="ARBA00022490"/>
    </source>
</evidence>
<comment type="catalytic activity">
    <reaction evidence="1">
        <text>AMP + diphosphate = 5-phospho-alpha-D-ribose 1-diphosphate + adenine</text>
        <dbReference type="Rhea" id="RHEA:16609"/>
        <dbReference type="ChEBI" id="CHEBI:16708"/>
        <dbReference type="ChEBI" id="CHEBI:33019"/>
        <dbReference type="ChEBI" id="CHEBI:58017"/>
        <dbReference type="ChEBI" id="CHEBI:456215"/>
        <dbReference type="EC" id="2.4.2.7"/>
    </reaction>
</comment>
<dbReference type="Pfam" id="PF00156">
    <property type="entry name" value="Pribosyltran"/>
    <property type="match status" value="1"/>
</dbReference>
<dbReference type="Gene3D" id="3.40.50.2020">
    <property type="match status" value="1"/>
</dbReference>
<dbReference type="InterPro" id="IPR005764">
    <property type="entry name" value="Ade_phspho_trans"/>
</dbReference>
<dbReference type="NCBIfam" id="NF002636">
    <property type="entry name" value="PRK02304.1-5"/>
    <property type="match status" value="1"/>
</dbReference>
<evidence type="ECO:0000256" key="10">
    <source>
        <dbReference type="ARBA" id="ARBA00022726"/>
    </source>
</evidence>
<dbReference type="EC" id="2.4.2.7" evidence="6"/>
<dbReference type="GO" id="GO:0044209">
    <property type="term" value="P:AMP salvage"/>
    <property type="evidence" value="ECO:0007669"/>
    <property type="project" value="UniProtKB-UniPathway"/>
</dbReference>
<evidence type="ECO:0000256" key="1">
    <source>
        <dbReference type="ARBA" id="ARBA00000868"/>
    </source>
</evidence>
<comment type="similarity">
    <text evidence="4">Belongs to the purine/pyrimidine phosphoribosyltransferase family.</text>
</comment>
<gene>
    <name evidence="12" type="ORF">UFOPK3772_02174</name>
</gene>
<comment type="subunit">
    <text evidence="5">Homodimer.</text>
</comment>
<protein>
    <recommendedName>
        <fullName evidence="6">adenine phosphoribosyltransferase</fullName>
        <ecNumber evidence="6">2.4.2.7</ecNumber>
    </recommendedName>
</protein>
<evidence type="ECO:0000256" key="2">
    <source>
        <dbReference type="ARBA" id="ARBA00004496"/>
    </source>
</evidence>
<keyword evidence="8" id="KW-0328">Glycosyltransferase</keyword>
<evidence type="ECO:0000313" key="12">
    <source>
        <dbReference type="EMBL" id="CAB4960557.1"/>
    </source>
</evidence>
<dbReference type="HAMAP" id="MF_00004">
    <property type="entry name" value="Aden_phosphoribosyltr"/>
    <property type="match status" value="1"/>
</dbReference>
<dbReference type="PANTHER" id="PTHR11776:SF7">
    <property type="entry name" value="PHOSPHORIBOSYLTRANSFERASE DOMAIN-CONTAINING PROTEIN"/>
    <property type="match status" value="1"/>
</dbReference>
<organism evidence="12">
    <name type="scientific">freshwater metagenome</name>
    <dbReference type="NCBI Taxonomy" id="449393"/>
    <lineage>
        <taxon>unclassified sequences</taxon>
        <taxon>metagenomes</taxon>
        <taxon>ecological metagenomes</taxon>
    </lineage>
</organism>
<comment type="subcellular location">
    <subcellularLocation>
        <location evidence="2">Cytoplasm</location>
    </subcellularLocation>
</comment>
<dbReference type="UniPathway" id="UPA00588">
    <property type="reaction ID" value="UER00646"/>
</dbReference>
<dbReference type="GO" id="GO:0006166">
    <property type="term" value="P:purine ribonucleoside salvage"/>
    <property type="evidence" value="ECO:0007669"/>
    <property type="project" value="UniProtKB-KW"/>
</dbReference>
<dbReference type="InterPro" id="IPR029057">
    <property type="entry name" value="PRTase-like"/>
</dbReference>
<name>A0A6J7KXU8_9ZZZZ</name>
<dbReference type="NCBIfam" id="NF002634">
    <property type="entry name" value="PRK02304.1-3"/>
    <property type="match status" value="1"/>
</dbReference>
<evidence type="ECO:0000256" key="3">
    <source>
        <dbReference type="ARBA" id="ARBA00004659"/>
    </source>
</evidence>
<dbReference type="SUPFAM" id="SSF53271">
    <property type="entry name" value="PRTase-like"/>
    <property type="match status" value="1"/>
</dbReference>
<dbReference type="AlphaFoldDB" id="A0A6J7KXU8"/>
<comment type="pathway">
    <text evidence="3">Purine metabolism; AMP biosynthesis via salvage pathway; AMP from adenine: step 1/1.</text>
</comment>
<sequence length="181" mass="18843">MEADDEAVVRSCIRVVQDWPKAGVSFQDLSGVMADARAFRIVVDALARRVDGLGVDSVIGIEARGFPYGAALAHHLGAGFITMRKPGKLPGLVHAREYELEYGSATLELHQDVVGPGHRVVIVDDVLATGGTAGAAVDLVALCGAQMVALLVVMDLPFLGGRSVLEARGTVVHALLAPAPG</sequence>